<name>A0A1D4IY38_9STAP</name>
<gene>
    <name evidence="3" type="ORF">SAMEA2297795_00659</name>
    <name evidence="2" type="ORF">SAMEA2297796_00335</name>
</gene>
<dbReference type="Proteomes" id="UP000095768">
    <property type="component" value="Unassembled WGS sequence"/>
</dbReference>
<protein>
    <submittedName>
        <fullName evidence="3">AIPR protein</fullName>
    </submittedName>
</protein>
<keyword evidence="4" id="KW-1185">Reference proteome</keyword>
<dbReference type="AlphaFoldDB" id="A0A1D4IY38"/>
<evidence type="ECO:0000313" key="2">
    <source>
        <dbReference type="EMBL" id="SCS36484.1"/>
    </source>
</evidence>
<dbReference type="Proteomes" id="UP000095412">
    <property type="component" value="Unassembled WGS sequence"/>
</dbReference>
<reference evidence="2 4" key="2">
    <citation type="submission" date="2016-09" db="EMBL/GenBank/DDBJ databases">
        <authorList>
            <consortium name="Pathogen Informatics"/>
            <person name="Sun Q."/>
            <person name="Inoue M."/>
        </authorList>
    </citation>
    <scope>NUCLEOTIDE SEQUENCE [LARGE SCALE GENOMIC DNA]</scope>
    <source>
        <strain evidence="2 4">82C</strain>
    </source>
</reference>
<accession>A0A1D4IY38</accession>
<dbReference type="RefSeq" id="WP_069994481.1">
    <property type="nucleotide sequence ID" value="NZ_FMPG01000002.1"/>
</dbReference>
<dbReference type="OrthoDB" id="9806213at2"/>
<evidence type="ECO:0000313" key="4">
    <source>
        <dbReference type="Proteomes" id="UP000095412"/>
    </source>
</evidence>
<reference evidence="3 5" key="1">
    <citation type="submission" date="2016-09" db="EMBL/GenBank/DDBJ databases">
        <authorList>
            <consortium name="Pathogen Informatics"/>
        </authorList>
    </citation>
    <scope>NUCLEOTIDE SEQUENCE [LARGE SCALE GENOMIC DNA]</scope>
    <source>
        <strain evidence="3 5">82B</strain>
    </source>
</reference>
<organism evidence="3 5">
    <name type="scientific">Staphylococcus caeli</name>
    <dbReference type="NCBI Taxonomy" id="2201815"/>
    <lineage>
        <taxon>Bacteria</taxon>
        <taxon>Bacillati</taxon>
        <taxon>Bacillota</taxon>
        <taxon>Bacilli</taxon>
        <taxon>Bacillales</taxon>
        <taxon>Staphylococcaceae</taxon>
        <taxon>Staphylococcus</taxon>
    </lineage>
</organism>
<evidence type="ECO:0000313" key="5">
    <source>
        <dbReference type="Proteomes" id="UP000095768"/>
    </source>
</evidence>
<dbReference type="EMBL" id="FMPG01000002">
    <property type="protein sequence ID" value="SCS54475.1"/>
    <property type="molecule type" value="Genomic_DNA"/>
</dbReference>
<dbReference type="InterPro" id="IPR018891">
    <property type="entry name" value="AIPR_C"/>
</dbReference>
<feature type="domain" description="Abortive phage infection protein C-terminal" evidence="1">
    <location>
        <begin position="196"/>
        <end position="542"/>
    </location>
</feature>
<evidence type="ECO:0000259" key="1">
    <source>
        <dbReference type="Pfam" id="PF10592"/>
    </source>
</evidence>
<sequence>MNNQLIENLKRILDNNDIEDYTNDSLERCTRKLFETNEQNLITSFDIELGDEELLLLIKKESLTISDFEDSLNQLSDKVDLSNIDKVLLLDIYQNTKNLHNNSKDHISKLRKLIQGKLKEIKKNNKFLLRNIEYNSHLLVQIPDEKTLSISINNRIQCLENELAIQNSCISLKSFVFTATLQDVISLYDNVGDRLFQNNLRIGLSEQLNVDNSIKSTLANNSGEFWFLNNGISIYVPDENLMSLAKFDELQLTIKSSELISVINGAQTISTVARTNYSKNDSSVLLRIFTFSTQTNKETGCTDNSIKDEKNINKEIQKKQIDKITVALNRQKPIKQEDIAYTYDFTYQMNNLDTTTEFQFELIRRGESESINSRQFILSNFARLTKAYLGQKPGDARSKGISTLLKEDSDKPGIFNDQDIFKRDENLTFNDLFNKYYKPVNFSFELKKLITENFLKDLLKKLESNEKIENIESIKVLIKYGRYFLIALTINIINKNNNDFSKWQYTNIKSDSVNEDTNHIYKLSSIEKLITDIFKNFAEFISDANYKDIDSNMFKKNELYEKFKNKNFNYEND</sequence>
<proteinExistence type="predicted"/>
<dbReference type="Pfam" id="PF10592">
    <property type="entry name" value="AIPR"/>
    <property type="match status" value="1"/>
</dbReference>
<dbReference type="EMBL" id="FMPI01000002">
    <property type="protein sequence ID" value="SCS36484.1"/>
    <property type="molecule type" value="Genomic_DNA"/>
</dbReference>
<evidence type="ECO:0000313" key="3">
    <source>
        <dbReference type="EMBL" id="SCS54475.1"/>
    </source>
</evidence>